<name>A0A835B1R0_9POAL</name>
<organism evidence="2 3">
    <name type="scientific">Digitaria exilis</name>
    <dbReference type="NCBI Taxonomy" id="1010633"/>
    <lineage>
        <taxon>Eukaryota</taxon>
        <taxon>Viridiplantae</taxon>
        <taxon>Streptophyta</taxon>
        <taxon>Embryophyta</taxon>
        <taxon>Tracheophyta</taxon>
        <taxon>Spermatophyta</taxon>
        <taxon>Magnoliopsida</taxon>
        <taxon>Liliopsida</taxon>
        <taxon>Poales</taxon>
        <taxon>Poaceae</taxon>
        <taxon>PACMAD clade</taxon>
        <taxon>Panicoideae</taxon>
        <taxon>Panicodae</taxon>
        <taxon>Paniceae</taxon>
        <taxon>Anthephorinae</taxon>
        <taxon>Digitaria</taxon>
    </lineage>
</organism>
<evidence type="ECO:0000256" key="1">
    <source>
        <dbReference type="SAM" id="MobiDB-lite"/>
    </source>
</evidence>
<dbReference type="InterPro" id="IPR011990">
    <property type="entry name" value="TPR-like_helical_dom_sf"/>
</dbReference>
<proteinExistence type="predicted"/>
<accession>A0A835B1R0</accession>
<protein>
    <submittedName>
        <fullName evidence="2">Uncharacterized protein</fullName>
    </submittedName>
</protein>
<reference evidence="2" key="1">
    <citation type="submission" date="2020-07" db="EMBL/GenBank/DDBJ databases">
        <title>Genome sequence and genetic diversity analysis of an under-domesticated orphan crop, white fonio (Digitaria exilis).</title>
        <authorList>
            <person name="Bennetzen J.L."/>
            <person name="Chen S."/>
            <person name="Ma X."/>
            <person name="Wang X."/>
            <person name="Yssel A.E.J."/>
            <person name="Chaluvadi S.R."/>
            <person name="Johnson M."/>
            <person name="Gangashetty P."/>
            <person name="Hamidou F."/>
            <person name="Sanogo M.D."/>
            <person name="Zwaenepoel A."/>
            <person name="Wallace J."/>
            <person name="Van De Peer Y."/>
            <person name="Van Deynze A."/>
        </authorList>
    </citation>
    <scope>NUCLEOTIDE SEQUENCE</scope>
    <source>
        <tissue evidence="2">Leaves</tissue>
    </source>
</reference>
<sequence>MVVLGRVANVCCVRETVASFQRLVRMFRALYLAALFNELLRTLGQEKSITDARNVHHALKYEFRPGEPPDLQHPALRLELCYSEEAWRRVSDVLFDLLCDEGKLEDAERRFYQMVELGQKPSYVAFRRIQILMQLAKQEESIARLTEKMAQFGRLAPEDCQRVHHPAESRPSNGDGADIDISGAA</sequence>
<evidence type="ECO:0000313" key="2">
    <source>
        <dbReference type="EMBL" id="KAF8683598.1"/>
    </source>
</evidence>
<gene>
    <name evidence="2" type="ORF">HU200_044518</name>
</gene>
<dbReference type="Proteomes" id="UP000636709">
    <property type="component" value="Unassembled WGS sequence"/>
</dbReference>
<comment type="caution">
    <text evidence="2">The sequence shown here is derived from an EMBL/GenBank/DDBJ whole genome shotgun (WGS) entry which is preliminary data.</text>
</comment>
<dbReference type="EMBL" id="JACEFO010002102">
    <property type="protein sequence ID" value="KAF8683598.1"/>
    <property type="molecule type" value="Genomic_DNA"/>
</dbReference>
<keyword evidence="3" id="KW-1185">Reference proteome</keyword>
<feature type="region of interest" description="Disordered" evidence="1">
    <location>
        <begin position="162"/>
        <end position="185"/>
    </location>
</feature>
<evidence type="ECO:0000313" key="3">
    <source>
        <dbReference type="Proteomes" id="UP000636709"/>
    </source>
</evidence>
<dbReference type="OrthoDB" id="185373at2759"/>
<dbReference type="AlphaFoldDB" id="A0A835B1R0"/>
<dbReference type="Gene3D" id="1.25.40.10">
    <property type="entry name" value="Tetratricopeptide repeat domain"/>
    <property type="match status" value="1"/>
</dbReference>